<reference evidence="5" key="1">
    <citation type="journal article" date="2015" name="Microbiology">
        <title>Genome of Methanoregula boonei 6A8 reveals adaptations to oligotrophic peatland environments.</title>
        <authorList>
            <person name="Braeuer S."/>
            <person name="Cadillo-Quiroz H."/>
            <person name="Kyrpides N."/>
            <person name="Woyke T."/>
            <person name="Goodwin L."/>
            <person name="Detter C."/>
            <person name="Podell S."/>
            <person name="Yavitt J.B."/>
            <person name="Zinder S.H."/>
        </authorList>
    </citation>
    <scope>NUCLEOTIDE SEQUENCE [LARGE SCALE GENOMIC DNA]</scope>
    <source>
        <strain evidence="5">DSM 21154 / JCM 14090 / 6A8</strain>
    </source>
</reference>
<evidence type="ECO:0000256" key="1">
    <source>
        <dbReference type="ARBA" id="ARBA00010702"/>
    </source>
</evidence>
<gene>
    <name evidence="4" type="ordered locus">Mboo_1958</name>
</gene>
<dbReference type="EMBL" id="CP000780">
    <property type="protein sequence ID" value="ABS56473.1"/>
    <property type="molecule type" value="Genomic_DNA"/>
</dbReference>
<keyword evidence="3" id="KW-0479">Metal-binding</keyword>
<dbReference type="SUPFAM" id="SSF101478">
    <property type="entry name" value="ADP-ribosylglycohydrolase"/>
    <property type="match status" value="1"/>
</dbReference>
<feature type="binding site" evidence="3">
    <location>
        <position position="210"/>
    </location>
    <ligand>
        <name>Mg(2+)</name>
        <dbReference type="ChEBI" id="CHEBI:18420"/>
        <label>1</label>
    </ligand>
</feature>
<dbReference type="STRING" id="456442.Mboo_1958"/>
<dbReference type="Gene3D" id="1.10.4080.10">
    <property type="entry name" value="ADP-ribosylation/Crystallin J1"/>
    <property type="match status" value="1"/>
</dbReference>
<sequence>MRPGGRHFRRAGQYTDDTLQALAVAESLIACERFDPSDLVQRFLSGYRKRPEWYGPTSSAFFDLVGSGTPPHHAAWLVHRRNGGSRTNGSVMRGFPLGIFYPADHAYTISIDCSRITHYDTVAAHCSAWMTMMAADLCRGATRRRAFMHARSRCLNAEVLAVLGSFERYPRIPSLDAVQCAHAALSCFMNARTFENALLAAVNLGGDADTVGACCGALAGAYWGMNAVPERWSRMIEGYDELIRIAGALWESREDRKEQRWRADNREFLP</sequence>
<evidence type="ECO:0000313" key="4">
    <source>
        <dbReference type="EMBL" id="ABS56473.1"/>
    </source>
</evidence>
<dbReference type="Pfam" id="PF03747">
    <property type="entry name" value="ADP_ribosyl_GH"/>
    <property type="match status" value="1"/>
</dbReference>
<dbReference type="eggNOG" id="arCOG04448">
    <property type="taxonomic scope" value="Archaea"/>
</dbReference>
<dbReference type="InterPro" id="IPR036705">
    <property type="entry name" value="Ribosyl_crysJ1_sf"/>
</dbReference>
<protein>
    <submittedName>
        <fullName evidence="4">ADP-ribosylation/Crystallin J1</fullName>
    </submittedName>
</protein>
<evidence type="ECO:0000313" key="5">
    <source>
        <dbReference type="Proteomes" id="UP000002408"/>
    </source>
</evidence>
<feature type="binding site" evidence="3">
    <location>
        <position position="17"/>
    </location>
    <ligand>
        <name>Mg(2+)</name>
        <dbReference type="ChEBI" id="CHEBI:18420"/>
        <label>1</label>
    </ligand>
</feature>
<dbReference type="GO" id="GO:0046872">
    <property type="term" value="F:metal ion binding"/>
    <property type="evidence" value="ECO:0007669"/>
    <property type="project" value="UniProtKB-KW"/>
</dbReference>
<feature type="binding site" evidence="3">
    <location>
        <position position="207"/>
    </location>
    <ligand>
        <name>Mg(2+)</name>
        <dbReference type="ChEBI" id="CHEBI:18420"/>
        <label>1</label>
    </ligand>
</feature>
<dbReference type="PANTHER" id="PTHR16222">
    <property type="entry name" value="ADP-RIBOSYLGLYCOHYDROLASE"/>
    <property type="match status" value="1"/>
</dbReference>
<feature type="binding site" evidence="3">
    <location>
        <position position="15"/>
    </location>
    <ligand>
        <name>Mg(2+)</name>
        <dbReference type="ChEBI" id="CHEBI:18420"/>
        <label>1</label>
    </ligand>
</feature>
<evidence type="ECO:0000256" key="3">
    <source>
        <dbReference type="PIRSR" id="PIRSR605502-1"/>
    </source>
</evidence>
<feature type="binding site" evidence="3">
    <location>
        <position position="209"/>
    </location>
    <ligand>
        <name>Mg(2+)</name>
        <dbReference type="ChEBI" id="CHEBI:18420"/>
        <label>1</label>
    </ligand>
</feature>
<dbReference type="KEGG" id="mbn:Mboo_1958"/>
<accession>A7I9R2</accession>
<dbReference type="InterPro" id="IPR050792">
    <property type="entry name" value="ADP-ribosylglycohydrolase"/>
</dbReference>
<dbReference type="GO" id="GO:0016787">
    <property type="term" value="F:hydrolase activity"/>
    <property type="evidence" value="ECO:0007669"/>
    <property type="project" value="UniProtKB-KW"/>
</dbReference>
<dbReference type="Proteomes" id="UP000002408">
    <property type="component" value="Chromosome"/>
</dbReference>
<comment type="cofactor">
    <cofactor evidence="3">
        <name>Mg(2+)</name>
        <dbReference type="ChEBI" id="CHEBI:18420"/>
    </cofactor>
    <text evidence="3">Binds 2 magnesium ions per subunit.</text>
</comment>
<keyword evidence="5" id="KW-1185">Reference proteome</keyword>
<keyword evidence="2" id="KW-0378">Hydrolase</keyword>
<comment type="similarity">
    <text evidence="1">Belongs to the ADP-ribosylglycohydrolase family.</text>
</comment>
<dbReference type="HOGENOM" id="CLU_024566_8_2_2"/>
<proteinExistence type="inferred from homology"/>
<name>A7I9R2_METB6</name>
<organism evidence="4 5">
    <name type="scientific">Methanoregula boonei (strain DSM 21154 / JCM 14090 / 6A8)</name>
    <dbReference type="NCBI Taxonomy" id="456442"/>
    <lineage>
        <taxon>Archaea</taxon>
        <taxon>Methanobacteriati</taxon>
        <taxon>Methanobacteriota</taxon>
        <taxon>Stenosarchaea group</taxon>
        <taxon>Methanomicrobia</taxon>
        <taxon>Methanomicrobiales</taxon>
        <taxon>Methanoregulaceae</taxon>
        <taxon>Methanoregula</taxon>
    </lineage>
</organism>
<keyword evidence="3" id="KW-0460">Magnesium</keyword>
<dbReference type="AlphaFoldDB" id="A7I9R2"/>
<feature type="binding site" evidence="3">
    <location>
        <position position="16"/>
    </location>
    <ligand>
        <name>Mg(2+)</name>
        <dbReference type="ChEBI" id="CHEBI:18420"/>
        <label>1</label>
    </ligand>
</feature>
<evidence type="ECO:0000256" key="2">
    <source>
        <dbReference type="ARBA" id="ARBA00022801"/>
    </source>
</evidence>
<dbReference type="InterPro" id="IPR005502">
    <property type="entry name" value="Ribosyl_crysJ1"/>
</dbReference>
<dbReference type="PANTHER" id="PTHR16222:SF24">
    <property type="entry name" value="ADP-RIBOSYLHYDROLASE ARH3"/>
    <property type="match status" value="1"/>
</dbReference>